<evidence type="ECO:0000313" key="6">
    <source>
        <dbReference type="EMBL" id="ORA26565.1"/>
    </source>
</evidence>
<evidence type="ECO:0000313" key="7">
    <source>
        <dbReference type="Proteomes" id="UP000192284"/>
    </source>
</evidence>
<evidence type="ECO:0000256" key="4">
    <source>
        <dbReference type="ARBA" id="ARBA00022553"/>
    </source>
</evidence>
<dbReference type="InterPro" id="IPR001031">
    <property type="entry name" value="Thioesterase"/>
</dbReference>
<evidence type="ECO:0000256" key="1">
    <source>
        <dbReference type="ARBA" id="ARBA00001957"/>
    </source>
</evidence>
<dbReference type="InterPro" id="IPR025110">
    <property type="entry name" value="AMP-bd_C"/>
</dbReference>
<dbReference type="PANTHER" id="PTHR45527:SF1">
    <property type="entry name" value="FATTY ACID SYNTHASE"/>
    <property type="match status" value="1"/>
</dbReference>
<accession>A0A1X0A9H1</accession>
<dbReference type="Pfam" id="PF00975">
    <property type="entry name" value="Thioesterase"/>
    <property type="match status" value="1"/>
</dbReference>
<comment type="similarity">
    <text evidence="2">Belongs to the ATP-dependent AMP-binding enzyme family.</text>
</comment>
<dbReference type="FunFam" id="1.10.1200.10:FF:000005">
    <property type="entry name" value="Nonribosomal peptide synthetase 1"/>
    <property type="match status" value="1"/>
</dbReference>
<dbReference type="Gene3D" id="3.40.50.1820">
    <property type="entry name" value="alpha/beta hydrolase"/>
    <property type="match status" value="1"/>
</dbReference>
<dbReference type="Gene3D" id="3.30.300.30">
    <property type="match status" value="1"/>
</dbReference>
<reference evidence="6 7" key="1">
    <citation type="submission" date="2017-02" db="EMBL/GenBank/DDBJ databases">
        <title>The new phylogeny of genus Mycobacterium.</title>
        <authorList>
            <person name="Tortoli E."/>
            <person name="Trovato A."/>
            <person name="Cirillo D.M."/>
        </authorList>
    </citation>
    <scope>NUCLEOTIDE SEQUENCE [LARGE SCALE GENOMIC DNA]</scope>
    <source>
        <strain evidence="6 7">DSM 45057</strain>
    </source>
</reference>
<dbReference type="FunFam" id="3.30.300.30:FF:000010">
    <property type="entry name" value="Enterobactin synthetase component F"/>
    <property type="match status" value="1"/>
</dbReference>
<keyword evidence="4" id="KW-0597">Phosphoprotein</keyword>
<dbReference type="GO" id="GO:0043041">
    <property type="term" value="P:amino acid activation for nonribosomal peptide biosynthetic process"/>
    <property type="evidence" value="ECO:0007669"/>
    <property type="project" value="TreeGrafter"/>
</dbReference>
<dbReference type="SMART" id="SM00823">
    <property type="entry name" value="PKS_PP"/>
    <property type="match status" value="1"/>
</dbReference>
<dbReference type="GO" id="GO:0031177">
    <property type="term" value="F:phosphopantetheine binding"/>
    <property type="evidence" value="ECO:0007669"/>
    <property type="project" value="InterPro"/>
</dbReference>
<dbReference type="SUPFAM" id="SSF47336">
    <property type="entry name" value="ACP-like"/>
    <property type="match status" value="1"/>
</dbReference>
<dbReference type="Proteomes" id="UP000192284">
    <property type="component" value="Unassembled WGS sequence"/>
</dbReference>
<dbReference type="InterPro" id="IPR036736">
    <property type="entry name" value="ACP-like_sf"/>
</dbReference>
<dbReference type="PANTHER" id="PTHR45527">
    <property type="entry name" value="NONRIBOSOMAL PEPTIDE SYNTHETASE"/>
    <property type="match status" value="1"/>
</dbReference>
<comment type="cofactor">
    <cofactor evidence="1">
        <name>pantetheine 4'-phosphate</name>
        <dbReference type="ChEBI" id="CHEBI:47942"/>
    </cofactor>
</comment>
<dbReference type="SMART" id="SM01294">
    <property type="entry name" value="PKS_PP_betabranch"/>
    <property type="match status" value="1"/>
</dbReference>
<gene>
    <name evidence="6" type="ORF">BST12_01480</name>
</gene>
<name>A0A1X0A9H1_MYCAN</name>
<dbReference type="Pfam" id="PF13193">
    <property type="entry name" value="AMP-binding_C"/>
    <property type="match status" value="1"/>
</dbReference>
<feature type="domain" description="Carrier" evidence="5">
    <location>
        <begin position="144"/>
        <end position="219"/>
    </location>
</feature>
<dbReference type="SUPFAM" id="SSF53474">
    <property type="entry name" value="alpha/beta-Hydrolases"/>
    <property type="match status" value="1"/>
</dbReference>
<dbReference type="InterPro" id="IPR029058">
    <property type="entry name" value="AB_hydrolase_fold"/>
</dbReference>
<dbReference type="InterPro" id="IPR045851">
    <property type="entry name" value="AMP-bd_C_sf"/>
</dbReference>
<evidence type="ECO:0000256" key="3">
    <source>
        <dbReference type="ARBA" id="ARBA00022450"/>
    </source>
</evidence>
<organism evidence="6 7">
    <name type="scientific">Mycobacterium angelicum</name>
    <dbReference type="NCBI Taxonomy" id="470074"/>
    <lineage>
        <taxon>Bacteria</taxon>
        <taxon>Bacillati</taxon>
        <taxon>Actinomycetota</taxon>
        <taxon>Actinomycetes</taxon>
        <taxon>Mycobacteriales</taxon>
        <taxon>Mycobacteriaceae</taxon>
        <taxon>Mycobacterium</taxon>
    </lineage>
</organism>
<dbReference type="AlphaFoldDB" id="A0A1X0A9H1"/>
<proteinExistence type="inferred from homology"/>
<dbReference type="SUPFAM" id="SSF56801">
    <property type="entry name" value="Acetyl-CoA synthetase-like"/>
    <property type="match status" value="1"/>
</dbReference>
<keyword evidence="3" id="KW-0596">Phosphopantetheine</keyword>
<keyword evidence="7" id="KW-1185">Reference proteome</keyword>
<comment type="caution">
    <text evidence="6">The sequence shown here is derived from an EMBL/GenBank/DDBJ whole genome shotgun (WGS) entry which is preliminary data.</text>
</comment>
<dbReference type="InterPro" id="IPR006162">
    <property type="entry name" value="Ppantetheine_attach_site"/>
</dbReference>
<dbReference type="EMBL" id="MVHE01000001">
    <property type="protein sequence ID" value="ORA26565.1"/>
    <property type="molecule type" value="Genomic_DNA"/>
</dbReference>
<dbReference type="GO" id="GO:0005829">
    <property type="term" value="C:cytosol"/>
    <property type="evidence" value="ECO:0007669"/>
    <property type="project" value="TreeGrafter"/>
</dbReference>
<sequence length="472" mass="51188">MTASRFVACPFVGVGERMYRTGDVVRWGSDGQLVYVGRADEQVKIRGHRIECGEVAAVLAGVDGVDQAVVIAREDRPGDKRLVGYVVGTVDPDRARAAVADRLPPYMVPAAVVVLAELPLTVNGKLDRRALPAPGYGDTERYRAPETALQEILADIYAEILGLERVGIEESFFDLGGDSLLAMQVIAAINKSLNTRLPVRALFEAPTVANLSHRLPALEGSAEIVPIEVLKGGSGVPLFCLPPGGGISWLYRNLGSYVDCPIVGIQKVPQNGQFEPASIRELAKHYADLIQEFHPGGPYNLLGWSFGGVVAHELAIELRRRSCAVGRLIVLDAFVDVDHTWGGKDAVTESDVVEMLTILQTAGLDIETLAQPQTDQQVPEQASLSKEIIEILLNNVNADRQLLIRHVPDIFDGDMIIFSASRGNDGSPLSNNWRPYVVGNITEYPVDCTHQEMLTSETLKLFGQQLGTAAQP</sequence>
<dbReference type="InterPro" id="IPR020806">
    <property type="entry name" value="PKS_PP-bd"/>
</dbReference>
<dbReference type="PROSITE" id="PS50075">
    <property type="entry name" value="CARRIER"/>
    <property type="match status" value="1"/>
</dbReference>
<dbReference type="GO" id="GO:0044550">
    <property type="term" value="P:secondary metabolite biosynthetic process"/>
    <property type="evidence" value="ECO:0007669"/>
    <property type="project" value="TreeGrafter"/>
</dbReference>
<dbReference type="InterPro" id="IPR009081">
    <property type="entry name" value="PP-bd_ACP"/>
</dbReference>
<evidence type="ECO:0000256" key="2">
    <source>
        <dbReference type="ARBA" id="ARBA00006432"/>
    </source>
</evidence>
<evidence type="ECO:0000259" key="5">
    <source>
        <dbReference type="PROSITE" id="PS50075"/>
    </source>
</evidence>
<protein>
    <recommendedName>
        <fullName evidence="5">Carrier domain-containing protein</fullName>
    </recommendedName>
</protein>
<dbReference type="PROSITE" id="PS00012">
    <property type="entry name" value="PHOSPHOPANTETHEINE"/>
    <property type="match status" value="1"/>
</dbReference>
<dbReference type="Pfam" id="PF00550">
    <property type="entry name" value="PP-binding"/>
    <property type="match status" value="1"/>
</dbReference>
<dbReference type="Gene3D" id="2.30.38.10">
    <property type="entry name" value="Luciferase, Domain 3"/>
    <property type="match status" value="1"/>
</dbReference>